<keyword evidence="5 6" id="KW-0408">Iron</keyword>
<dbReference type="SUPFAM" id="SSF46626">
    <property type="entry name" value="Cytochrome c"/>
    <property type="match status" value="1"/>
</dbReference>
<evidence type="ECO:0000313" key="10">
    <source>
        <dbReference type="Proteomes" id="UP000242957"/>
    </source>
</evidence>
<dbReference type="InterPro" id="IPR009056">
    <property type="entry name" value="Cyt_c-like_dom"/>
</dbReference>
<reference evidence="10" key="1">
    <citation type="submission" date="2016-10" db="EMBL/GenBank/DDBJ databases">
        <authorList>
            <person name="Varghese N."/>
            <person name="Submissions S."/>
        </authorList>
    </citation>
    <scope>NUCLEOTIDE SEQUENCE [LARGE SCALE GENOMIC DNA]</scope>
    <source>
        <strain evidence="10">JCM 21621</strain>
    </source>
</reference>
<evidence type="ECO:0000256" key="5">
    <source>
        <dbReference type="ARBA" id="ARBA00023004"/>
    </source>
</evidence>
<dbReference type="AlphaFoldDB" id="A0A1H0H311"/>
<dbReference type="Gene3D" id="1.10.760.10">
    <property type="entry name" value="Cytochrome c-like domain"/>
    <property type="match status" value="1"/>
</dbReference>
<evidence type="ECO:0000256" key="6">
    <source>
        <dbReference type="PROSITE-ProRule" id="PRU00433"/>
    </source>
</evidence>
<feature type="domain" description="Cytochrome c" evidence="8">
    <location>
        <begin position="34"/>
        <end position="135"/>
    </location>
</feature>
<keyword evidence="4" id="KW-0249">Electron transport</keyword>
<protein>
    <submittedName>
        <fullName evidence="9">Cytochrome c</fullName>
    </submittedName>
</protein>
<dbReference type="PRINTS" id="PR00604">
    <property type="entry name" value="CYTCHRMECIAB"/>
</dbReference>
<dbReference type="InterPro" id="IPR036909">
    <property type="entry name" value="Cyt_c-like_dom_sf"/>
</dbReference>
<gene>
    <name evidence="9" type="ORF">SAMN05216193_10849</name>
</gene>
<name>A0A1H0H311_9PSED</name>
<proteinExistence type="predicted"/>
<evidence type="ECO:0000256" key="1">
    <source>
        <dbReference type="ARBA" id="ARBA00022448"/>
    </source>
</evidence>
<feature type="chain" id="PRO_5017483962" evidence="7">
    <location>
        <begin position="27"/>
        <end position="135"/>
    </location>
</feature>
<keyword evidence="7" id="KW-0732">Signal</keyword>
<keyword evidence="10" id="KW-1185">Reference proteome</keyword>
<dbReference type="PANTHER" id="PTHR11961">
    <property type="entry name" value="CYTOCHROME C"/>
    <property type="match status" value="1"/>
</dbReference>
<keyword evidence="3 6" id="KW-0479">Metal-binding</keyword>
<organism evidence="9 10">
    <name type="scientific">Pseudomonas jinjuensis</name>
    <dbReference type="NCBI Taxonomy" id="198616"/>
    <lineage>
        <taxon>Bacteria</taxon>
        <taxon>Pseudomonadati</taxon>
        <taxon>Pseudomonadota</taxon>
        <taxon>Gammaproteobacteria</taxon>
        <taxon>Pseudomonadales</taxon>
        <taxon>Pseudomonadaceae</taxon>
        <taxon>Pseudomonas</taxon>
    </lineage>
</organism>
<evidence type="ECO:0000256" key="7">
    <source>
        <dbReference type="SAM" id="SignalP"/>
    </source>
</evidence>
<accession>A0A1H0H311</accession>
<evidence type="ECO:0000259" key="8">
    <source>
        <dbReference type="PROSITE" id="PS51007"/>
    </source>
</evidence>
<dbReference type="GO" id="GO:0009055">
    <property type="term" value="F:electron transfer activity"/>
    <property type="evidence" value="ECO:0007669"/>
    <property type="project" value="InterPro"/>
</dbReference>
<dbReference type="GO" id="GO:0020037">
    <property type="term" value="F:heme binding"/>
    <property type="evidence" value="ECO:0007669"/>
    <property type="project" value="InterPro"/>
</dbReference>
<dbReference type="Proteomes" id="UP000242957">
    <property type="component" value="Unassembled WGS sequence"/>
</dbReference>
<dbReference type="GO" id="GO:0046872">
    <property type="term" value="F:metal ion binding"/>
    <property type="evidence" value="ECO:0007669"/>
    <property type="project" value="UniProtKB-KW"/>
</dbReference>
<evidence type="ECO:0000256" key="2">
    <source>
        <dbReference type="ARBA" id="ARBA00022617"/>
    </source>
</evidence>
<dbReference type="OrthoDB" id="9805828at2"/>
<sequence length="135" mass="13964">MSFHETLKAAAGALLLALAATQTAVAATATCPAAEAEQGQTVFARDCSMCHAASKEGPGMMGPNLHGVVGRMSGSLAGFSYSEAMKTRGAAWSRDSLDAFIAQPQSAVPGTYMPFAGLADAAERRAVTCWLSRQH</sequence>
<dbReference type="PROSITE" id="PS51007">
    <property type="entry name" value="CYTC"/>
    <property type="match status" value="1"/>
</dbReference>
<keyword evidence="2 6" id="KW-0349">Heme</keyword>
<feature type="signal peptide" evidence="7">
    <location>
        <begin position="1"/>
        <end position="26"/>
    </location>
</feature>
<evidence type="ECO:0000313" key="9">
    <source>
        <dbReference type="EMBL" id="SDO13505.1"/>
    </source>
</evidence>
<dbReference type="Pfam" id="PF00034">
    <property type="entry name" value="Cytochrom_C"/>
    <property type="match status" value="1"/>
</dbReference>
<dbReference type="RefSeq" id="WP_084309722.1">
    <property type="nucleotide sequence ID" value="NZ_FNIJ01000008.1"/>
</dbReference>
<evidence type="ECO:0000256" key="3">
    <source>
        <dbReference type="ARBA" id="ARBA00022723"/>
    </source>
</evidence>
<dbReference type="STRING" id="198616.SAMN05216193_10849"/>
<evidence type="ECO:0000256" key="4">
    <source>
        <dbReference type="ARBA" id="ARBA00022982"/>
    </source>
</evidence>
<keyword evidence="1" id="KW-0813">Transport</keyword>
<dbReference type="EMBL" id="FNIJ01000008">
    <property type="protein sequence ID" value="SDO13505.1"/>
    <property type="molecule type" value="Genomic_DNA"/>
</dbReference>
<dbReference type="InterPro" id="IPR002327">
    <property type="entry name" value="Cyt_c_1A/1B"/>
</dbReference>